<accession>A0A2W2ARN4</accession>
<feature type="compositionally biased region" description="Low complexity" evidence="1">
    <location>
        <begin position="113"/>
        <end position="124"/>
    </location>
</feature>
<reference evidence="3" key="1">
    <citation type="submission" date="2018-06" db="EMBL/GenBank/DDBJ databases">
        <title>Aestuariibacter litoralis strain KCTC 52945T.</title>
        <authorList>
            <person name="Li X."/>
            <person name="Salam N."/>
            <person name="Li J.-L."/>
            <person name="Chen Y.-M."/>
            <person name="Yang Z.-W."/>
            <person name="Zhang L.-Y."/>
            <person name="Han M.-X."/>
            <person name="Xiao M."/>
            <person name="Li W.-J."/>
        </authorList>
    </citation>
    <scope>NUCLEOTIDE SEQUENCE [LARGE SCALE GENOMIC DNA]</scope>
    <source>
        <strain evidence="3">KCTC 52945</strain>
    </source>
</reference>
<dbReference type="AlphaFoldDB" id="A0A2W2ARN4"/>
<evidence type="ECO:0000256" key="1">
    <source>
        <dbReference type="SAM" id="MobiDB-lite"/>
    </source>
</evidence>
<dbReference type="EMBL" id="QKVK01000006">
    <property type="protein sequence ID" value="PZF76292.1"/>
    <property type="molecule type" value="Genomic_DNA"/>
</dbReference>
<dbReference type="RefSeq" id="WP_111199129.1">
    <property type="nucleotide sequence ID" value="NZ_QKVK01000006.1"/>
</dbReference>
<feature type="region of interest" description="Disordered" evidence="1">
    <location>
        <begin position="65"/>
        <end position="132"/>
    </location>
</feature>
<keyword evidence="3" id="KW-1185">Reference proteome</keyword>
<organism evidence="2 3">
    <name type="scientific">Aestuariivirga litoralis</name>
    <dbReference type="NCBI Taxonomy" id="2650924"/>
    <lineage>
        <taxon>Bacteria</taxon>
        <taxon>Pseudomonadati</taxon>
        <taxon>Pseudomonadota</taxon>
        <taxon>Alphaproteobacteria</taxon>
        <taxon>Hyphomicrobiales</taxon>
        <taxon>Aestuariivirgaceae</taxon>
        <taxon>Aestuariivirga</taxon>
    </lineage>
</organism>
<evidence type="ECO:0000313" key="3">
    <source>
        <dbReference type="Proteomes" id="UP000248795"/>
    </source>
</evidence>
<gene>
    <name evidence="2" type="ORF">DK847_13960</name>
</gene>
<proteinExistence type="predicted"/>
<evidence type="ECO:0000313" key="2">
    <source>
        <dbReference type="EMBL" id="PZF76292.1"/>
    </source>
</evidence>
<protein>
    <submittedName>
        <fullName evidence="2">Uncharacterized protein</fullName>
    </submittedName>
</protein>
<comment type="caution">
    <text evidence="2">The sequence shown here is derived from an EMBL/GenBank/DDBJ whole genome shotgun (WGS) entry which is preliminary data.</text>
</comment>
<dbReference type="Proteomes" id="UP000248795">
    <property type="component" value="Unassembled WGS sequence"/>
</dbReference>
<name>A0A2W2ARN4_9HYPH</name>
<sequence>MNLVEVVILVGAQCLSPMESGDGVTEVGKVPCAVLVLQDPATAEVDFVPPSAATDPAVIAMLVKPRPGASPRKSDSLAATDGPVIGSISRAPRIVPTSGGVDAEDEPAPRPRSTAGKKSSAKPAAARKRSDTCGSYRAVWYTNKEGRRRYRCVRQG</sequence>